<dbReference type="Proteomes" id="UP000285596">
    <property type="component" value="Unassembled WGS sequence"/>
</dbReference>
<protein>
    <submittedName>
        <fullName evidence="2">Uncharacterized protein</fullName>
    </submittedName>
</protein>
<keyword evidence="1" id="KW-0472">Membrane</keyword>
<evidence type="ECO:0000313" key="3">
    <source>
        <dbReference type="Proteomes" id="UP000285596"/>
    </source>
</evidence>
<feature type="transmembrane region" description="Helical" evidence="1">
    <location>
        <begin position="33"/>
        <end position="51"/>
    </location>
</feature>
<reference evidence="2 3" key="1">
    <citation type="submission" date="2018-08" db="EMBL/GenBank/DDBJ databases">
        <title>Streptomyces globisporus 1912-4Crt, whole genome shotgun sequence.</title>
        <authorList>
            <person name="Matselyukh B."/>
        </authorList>
    </citation>
    <scope>NUCLEOTIDE SEQUENCE [LARGE SCALE GENOMIC DNA]</scope>
    <source>
        <strain evidence="2 3">1912-4Crt</strain>
    </source>
</reference>
<comment type="caution">
    <text evidence="2">The sequence shown here is derived from an EMBL/GenBank/DDBJ whole genome shotgun (WGS) entry which is preliminary data.</text>
</comment>
<sequence length="67" mass="7235">MESGLRRGCRRHLVVSAEAPAAERRTPNARSTWGALVTTGLVCAASVIVPARTGILTRRPLLEVRQV</sequence>
<name>A0A423UZG2_STRGL</name>
<proteinExistence type="predicted"/>
<keyword evidence="1" id="KW-0812">Transmembrane</keyword>
<gene>
    <name evidence="2" type="ORF">D3105_15020</name>
</gene>
<evidence type="ECO:0000256" key="1">
    <source>
        <dbReference type="SAM" id="Phobius"/>
    </source>
</evidence>
<evidence type="ECO:0000313" key="2">
    <source>
        <dbReference type="EMBL" id="ROV67728.1"/>
    </source>
</evidence>
<keyword evidence="1" id="KW-1133">Transmembrane helix</keyword>
<dbReference type="EMBL" id="QWFA01000069">
    <property type="protein sequence ID" value="ROV67728.1"/>
    <property type="molecule type" value="Genomic_DNA"/>
</dbReference>
<dbReference type="AlphaFoldDB" id="A0A423UZG2"/>
<organism evidence="2 3">
    <name type="scientific">Streptomyces globisporus</name>
    <dbReference type="NCBI Taxonomy" id="1908"/>
    <lineage>
        <taxon>Bacteria</taxon>
        <taxon>Bacillati</taxon>
        <taxon>Actinomycetota</taxon>
        <taxon>Actinomycetes</taxon>
        <taxon>Kitasatosporales</taxon>
        <taxon>Streptomycetaceae</taxon>
        <taxon>Streptomyces</taxon>
    </lineage>
</organism>
<accession>A0A423UZG2</accession>